<protein>
    <submittedName>
        <fullName evidence="2">Uncharacterized protein</fullName>
    </submittedName>
</protein>
<sequence length="163" mass="18468">MLETYEKTYQHYTLPNKMHKPIVVLKEGLFIPAIWKNSIGSCKPGNKSLSKVVLNQSHCEFAQHARQQHVEDADELVITLSQVGFLQELEASLRGGGCNKPFRSKNENYGTHQSYPGLRPRVSSSSQEKTWSLNLATTWQYPMGTQLKSVLLDNHDNLLQDPT</sequence>
<keyword evidence="3" id="KW-1185">Reference proteome</keyword>
<dbReference type="Proteomes" id="UP001303046">
    <property type="component" value="Unassembled WGS sequence"/>
</dbReference>
<comment type="caution">
    <text evidence="2">The sequence shown here is derived from an EMBL/GenBank/DDBJ whole genome shotgun (WGS) entry which is preliminary data.</text>
</comment>
<feature type="region of interest" description="Disordered" evidence="1">
    <location>
        <begin position="104"/>
        <end position="123"/>
    </location>
</feature>
<evidence type="ECO:0000313" key="3">
    <source>
        <dbReference type="Proteomes" id="UP001303046"/>
    </source>
</evidence>
<reference evidence="2 3" key="1">
    <citation type="submission" date="2023-08" db="EMBL/GenBank/DDBJ databases">
        <title>A Necator americanus chromosomal reference genome.</title>
        <authorList>
            <person name="Ilik V."/>
            <person name="Petrzelkova K.J."/>
            <person name="Pardy F."/>
            <person name="Fuh T."/>
            <person name="Niatou-Singa F.S."/>
            <person name="Gouil Q."/>
            <person name="Baker L."/>
            <person name="Ritchie M.E."/>
            <person name="Jex A.R."/>
            <person name="Gazzola D."/>
            <person name="Li H."/>
            <person name="Toshio Fujiwara R."/>
            <person name="Zhan B."/>
            <person name="Aroian R.V."/>
            <person name="Pafco B."/>
            <person name="Schwarz E.M."/>
        </authorList>
    </citation>
    <scope>NUCLEOTIDE SEQUENCE [LARGE SCALE GENOMIC DNA]</scope>
    <source>
        <strain evidence="2 3">Aroian</strain>
        <tissue evidence="2">Whole animal</tissue>
    </source>
</reference>
<evidence type="ECO:0000256" key="1">
    <source>
        <dbReference type="SAM" id="MobiDB-lite"/>
    </source>
</evidence>
<name>A0ABR1EMJ6_NECAM</name>
<evidence type="ECO:0000313" key="2">
    <source>
        <dbReference type="EMBL" id="KAK6763849.1"/>
    </source>
</evidence>
<dbReference type="EMBL" id="JAVFWL010000006">
    <property type="protein sequence ID" value="KAK6763849.1"/>
    <property type="molecule type" value="Genomic_DNA"/>
</dbReference>
<proteinExistence type="predicted"/>
<gene>
    <name evidence="2" type="primary">Necator_chrX.g24417</name>
    <name evidence="2" type="ORF">RB195_024252</name>
</gene>
<accession>A0ABR1EMJ6</accession>
<organism evidence="2 3">
    <name type="scientific">Necator americanus</name>
    <name type="common">Human hookworm</name>
    <dbReference type="NCBI Taxonomy" id="51031"/>
    <lineage>
        <taxon>Eukaryota</taxon>
        <taxon>Metazoa</taxon>
        <taxon>Ecdysozoa</taxon>
        <taxon>Nematoda</taxon>
        <taxon>Chromadorea</taxon>
        <taxon>Rhabditida</taxon>
        <taxon>Rhabditina</taxon>
        <taxon>Rhabditomorpha</taxon>
        <taxon>Strongyloidea</taxon>
        <taxon>Ancylostomatidae</taxon>
        <taxon>Bunostominae</taxon>
        <taxon>Necator</taxon>
    </lineage>
</organism>